<organism evidence="2 3">
    <name type="scientific">Striga asiatica</name>
    <name type="common">Asiatic witchweed</name>
    <name type="synonym">Buchnera asiatica</name>
    <dbReference type="NCBI Taxonomy" id="4170"/>
    <lineage>
        <taxon>Eukaryota</taxon>
        <taxon>Viridiplantae</taxon>
        <taxon>Streptophyta</taxon>
        <taxon>Embryophyta</taxon>
        <taxon>Tracheophyta</taxon>
        <taxon>Spermatophyta</taxon>
        <taxon>Magnoliopsida</taxon>
        <taxon>eudicotyledons</taxon>
        <taxon>Gunneridae</taxon>
        <taxon>Pentapetalae</taxon>
        <taxon>asterids</taxon>
        <taxon>lamiids</taxon>
        <taxon>Lamiales</taxon>
        <taxon>Orobanchaceae</taxon>
        <taxon>Buchnereae</taxon>
        <taxon>Striga</taxon>
    </lineage>
</organism>
<dbReference type="Proteomes" id="UP000325081">
    <property type="component" value="Unassembled WGS sequence"/>
</dbReference>
<feature type="compositionally biased region" description="Basic and acidic residues" evidence="1">
    <location>
        <begin position="82"/>
        <end position="96"/>
    </location>
</feature>
<sequence length="135" mass="14749">MTLEQLQRNQHCFSVDGKRTTSYCRRKTNLAAVRVSMNRGKNSEDKGAKNEETKQKEKGQVFNGARAVTADGGDGWPKQRIRFGEERLGGSGDSLERRGWAAAETVDEGSCWVEDSLLGSLELSIGGGGQWSGLL</sequence>
<reference evidence="3" key="1">
    <citation type="journal article" date="2019" name="Curr. Biol.">
        <title>Genome Sequence of Striga asiatica Provides Insight into the Evolution of Plant Parasitism.</title>
        <authorList>
            <person name="Yoshida S."/>
            <person name="Kim S."/>
            <person name="Wafula E.K."/>
            <person name="Tanskanen J."/>
            <person name="Kim Y.M."/>
            <person name="Honaas L."/>
            <person name="Yang Z."/>
            <person name="Spallek T."/>
            <person name="Conn C.E."/>
            <person name="Ichihashi Y."/>
            <person name="Cheong K."/>
            <person name="Cui S."/>
            <person name="Der J.P."/>
            <person name="Gundlach H."/>
            <person name="Jiao Y."/>
            <person name="Hori C."/>
            <person name="Ishida J.K."/>
            <person name="Kasahara H."/>
            <person name="Kiba T."/>
            <person name="Kim M.S."/>
            <person name="Koo N."/>
            <person name="Laohavisit A."/>
            <person name="Lee Y.H."/>
            <person name="Lumba S."/>
            <person name="McCourt P."/>
            <person name="Mortimer J.C."/>
            <person name="Mutuku J.M."/>
            <person name="Nomura T."/>
            <person name="Sasaki-Sekimoto Y."/>
            <person name="Seto Y."/>
            <person name="Wang Y."/>
            <person name="Wakatake T."/>
            <person name="Sakakibara H."/>
            <person name="Demura T."/>
            <person name="Yamaguchi S."/>
            <person name="Yoneyama K."/>
            <person name="Manabe R.I."/>
            <person name="Nelson D.C."/>
            <person name="Schulman A.H."/>
            <person name="Timko M.P."/>
            <person name="dePamphilis C.W."/>
            <person name="Choi D."/>
            <person name="Shirasu K."/>
        </authorList>
    </citation>
    <scope>NUCLEOTIDE SEQUENCE [LARGE SCALE GENOMIC DNA]</scope>
    <source>
        <strain evidence="3">cv. UVA1</strain>
    </source>
</reference>
<keyword evidence="3" id="KW-1185">Reference proteome</keyword>
<feature type="region of interest" description="Disordered" evidence="1">
    <location>
        <begin position="35"/>
        <end position="96"/>
    </location>
</feature>
<gene>
    <name evidence="2" type="ORF">STAS_19462</name>
</gene>
<keyword evidence="2" id="KW-0808">Transferase</keyword>
<dbReference type="AlphaFoldDB" id="A0A5A7QCJ3"/>
<feature type="compositionally biased region" description="Basic and acidic residues" evidence="1">
    <location>
        <begin position="41"/>
        <end position="59"/>
    </location>
</feature>
<keyword evidence="2" id="KW-0418">Kinase</keyword>
<evidence type="ECO:0000256" key="1">
    <source>
        <dbReference type="SAM" id="MobiDB-lite"/>
    </source>
</evidence>
<name>A0A5A7QCJ3_STRAF</name>
<dbReference type="EMBL" id="BKCP01006404">
    <property type="protein sequence ID" value="GER42662.1"/>
    <property type="molecule type" value="Genomic_DNA"/>
</dbReference>
<protein>
    <submittedName>
        <fullName evidence="2">Shaggy-related protein kinase theta</fullName>
    </submittedName>
</protein>
<evidence type="ECO:0000313" key="2">
    <source>
        <dbReference type="EMBL" id="GER42662.1"/>
    </source>
</evidence>
<comment type="caution">
    <text evidence="2">The sequence shown here is derived from an EMBL/GenBank/DDBJ whole genome shotgun (WGS) entry which is preliminary data.</text>
</comment>
<evidence type="ECO:0000313" key="3">
    <source>
        <dbReference type="Proteomes" id="UP000325081"/>
    </source>
</evidence>
<accession>A0A5A7QCJ3</accession>
<proteinExistence type="predicted"/>
<dbReference type="GO" id="GO:0016301">
    <property type="term" value="F:kinase activity"/>
    <property type="evidence" value="ECO:0007669"/>
    <property type="project" value="UniProtKB-KW"/>
</dbReference>